<name>A0AAJ0DHL9_9PEZI</name>
<dbReference type="EMBL" id="JAWDJX010000012">
    <property type="protein sequence ID" value="KAK3054278.1"/>
    <property type="molecule type" value="Genomic_DNA"/>
</dbReference>
<feature type="coiled-coil region" evidence="1">
    <location>
        <begin position="32"/>
        <end position="59"/>
    </location>
</feature>
<accession>A0AAJ0DHL9</accession>
<organism evidence="3 4">
    <name type="scientific">Extremus antarcticus</name>
    <dbReference type="NCBI Taxonomy" id="702011"/>
    <lineage>
        <taxon>Eukaryota</taxon>
        <taxon>Fungi</taxon>
        <taxon>Dikarya</taxon>
        <taxon>Ascomycota</taxon>
        <taxon>Pezizomycotina</taxon>
        <taxon>Dothideomycetes</taxon>
        <taxon>Dothideomycetidae</taxon>
        <taxon>Mycosphaerellales</taxon>
        <taxon>Extremaceae</taxon>
        <taxon>Extremus</taxon>
    </lineage>
</organism>
<evidence type="ECO:0000256" key="2">
    <source>
        <dbReference type="SAM" id="MobiDB-lite"/>
    </source>
</evidence>
<sequence>MESLRKKDSDVDAMLAALATAKTDLAQSKTVVKQVQARTDVAEVELESVQKEAAELEEVGGEFPEDISSDLRRQLAQALTVRAQLLSASSTAMRDVQAKLYALQDATASLRKAAEALQEAWSTAKDRLTATAMATHSLEVAMNRIETPPAATDKPLPEDDDEKIRRKIAAVQPSADGKKKITTMVKARKAYERAMSIVNQQLEVCTATEVRIHELHKSAMELKEVGGDLEDDVPDNIPSDLSEELWG</sequence>
<comment type="caution">
    <text evidence="3">The sequence shown here is derived from an EMBL/GenBank/DDBJ whole genome shotgun (WGS) entry which is preliminary data.</text>
</comment>
<reference evidence="3" key="1">
    <citation type="submission" date="2023-04" db="EMBL/GenBank/DDBJ databases">
        <title>Black Yeasts Isolated from many extreme environments.</title>
        <authorList>
            <person name="Coleine C."/>
            <person name="Stajich J.E."/>
            <person name="Selbmann L."/>
        </authorList>
    </citation>
    <scope>NUCLEOTIDE SEQUENCE</scope>
    <source>
        <strain evidence="3">CCFEE 5312</strain>
    </source>
</reference>
<protein>
    <submittedName>
        <fullName evidence="3">Uncharacterized protein</fullName>
    </submittedName>
</protein>
<feature type="region of interest" description="Disordered" evidence="2">
    <location>
        <begin position="226"/>
        <end position="247"/>
    </location>
</feature>
<proteinExistence type="predicted"/>
<dbReference type="AlphaFoldDB" id="A0AAJ0DHL9"/>
<gene>
    <name evidence="3" type="ORF">LTR09_004546</name>
</gene>
<keyword evidence="1" id="KW-0175">Coiled coil</keyword>
<dbReference type="Proteomes" id="UP001271007">
    <property type="component" value="Unassembled WGS sequence"/>
</dbReference>
<evidence type="ECO:0000313" key="4">
    <source>
        <dbReference type="Proteomes" id="UP001271007"/>
    </source>
</evidence>
<keyword evidence="4" id="KW-1185">Reference proteome</keyword>
<evidence type="ECO:0000256" key="1">
    <source>
        <dbReference type="SAM" id="Coils"/>
    </source>
</evidence>
<evidence type="ECO:0000313" key="3">
    <source>
        <dbReference type="EMBL" id="KAK3054278.1"/>
    </source>
</evidence>